<protein>
    <submittedName>
        <fullName evidence="1">ATPase</fullName>
    </submittedName>
</protein>
<evidence type="ECO:0000313" key="2">
    <source>
        <dbReference type="Proteomes" id="UP000245081"/>
    </source>
</evidence>
<reference evidence="1 2" key="1">
    <citation type="journal article" date="2018" name="Environ. Microbiol.">
        <title>Isolation and genomic characterization of Novimethylophilus kurashikiensis gen. nov. sp. nov., a new lanthanide-dependent methylotrophic species of Methylophilaceae.</title>
        <authorList>
            <person name="Lv H."/>
            <person name="Sahin N."/>
            <person name="Tani A."/>
        </authorList>
    </citation>
    <scope>NUCLEOTIDE SEQUENCE [LARGE SCALE GENOMIC DNA]</scope>
    <source>
        <strain evidence="1 2">La2-4</strain>
    </source>
</reference>
<dbReference type="RefSeq" id="WP_109017155.1">
    <property type="nucleotide sequence ID" value="NZ_BDOQ01000025.1"/>
</dbReference>
<proteinExistence type="predicted"/>
<name>A0A2R5FCS5_9PROT</name>
<keyword evidence="2" id="KW-1185">Reference proteome</keyword>
<dbReference type="EMBL" id="BDOQ01000025">
    <property type="protein sequence ID" value="GBG16012.1"/>
    <property type="molecule type" value="Genomic_DNA"/>
</dbReference>
<comment type="caution">
    <text evidence="1">The sequence shown here is derived from an EMBL/GenBank/DDBJ whole genome shotgun (WGS) entry which is preliminary data.</text>
</comment>
<evidence type="ECO:0000313" key="1">
    <source>
        <dbReference type="EMBL" id="GBG16012.1"/>
    </source>
</evidence>
<sequence>MKLSNLNYILQYKFSPDPKKSGYEVNYLQSGKLTFDTFPDHLPKHDALSPQYAFDTDQPLSAECTYLG</sequence>
<dbReference type="AlphaFoldDB" id="A0A2R5FCS5"/>
<accession>A0A2R5FCS5</accession>
<gene>
    <name evidence="1" type="ORF">NMK_3635</name>
</gene>
<dbReference type="Proteomes" id="UP000245081">
    <property type="component" value="Unassembled WGS sequence"/>
</dbReference>
<organism evidence="1 2">
    <name type="scientific">Novimethylophilus kurashikiensis</name>
    <dbReference type="NCBI Taxonomy" id="1825523"/>
    <lineage>
        <taxon>Bacteria</taxon>
        <taxon>Pseudomonadati</taxon>
        <taxon>Pseudomonadota</taxon>
        <taxon>Betaproteobacteria</taxon>
        <taxon>Nitrosomonadales</taxon>
        <taxon>Methylophilaceae</taxon>
        <taxon>Novimethylophilus</taxon>
    </lineage>
</organism>